<dbReference type="Pfam" id="PF02525">
    <property type="entry name" value="Flavodoxin_2"/>
    <property type="match status" value="1"/>
</dbReference>
<keyword evidence="5" id="KW-1185">Reference proteome</keyword>
<comment type="caution">
    <text evidence="4">The sequence shown here is derived from an EMBL/GenBank/DDBJ whole genome shotgun (WGS) entry which is preliminary data.</text>
</comment>
<dbReference type="EMBL" id="JAUSUA010000003">
    <property type="protein sequence ID" value="MDQ0207620.1"/>
    <property type="molecule type" value="Genomic_DNA"/>
</dbReference>
<feature type="domain" description="Flavodoxin-like fold" evidence="3">
    <location>
        <begin position="1"/>
        <end position="172"/>
    </location>
</feature>
<keyword evidence="1" id="KW-0285">Flavoprotein</keyword>
<evidence type="ECO:0000313" key="5">
    <source>
        <dbReference type="Proteomes" id="UP001225034"/>
    </source>
</evidence>
<evidence type="ECO:0000256" key="1">
    <source>
        <dbReference type="ARBA" id="ARBA00022630"/>
    </source>
</evidence>
<keyword evidence="2" id="KW-0288">FMN</keyword>
<dbReference type="RefSeq" id="WP_306983060.1">
    <property type="nucleotide sequence ID" value="NZ_JAUSUA010000003.1"/>
</dbReference>
<evidence type="ECO:0000256" key="2">
    <source>
        <dbReference type="ARBA" id="ARBA00022643"/>
    </source>
</evidence>
<reference evidence="4 5" key="1">
    <citation type="submission" date="2023-07" db="EMBL/GenBank/DDBJ databases">
        <title>Genomic Encyclopedia of Type Strains, Phase IV (KMG-IV): sequencing the most valuable type-strain genomes for metagenomic binning, comparative biology and taxonomic classification.</title>
        <authorList>
            <person name="Goeker M."/>
        </authorList>
    </citation>
    <scope>NUCLEOTIDE SEQUENCE [LARGE SCALE GENOMIC DNA]</scope>
    <source>
        <strain evidence="4 5">DSM 19154</strain>
    </source>
</reference>
<sequence>MNLLTIYTSSRRNGNSEQLAKHVTATINTAELFLSDFSFQPIKDQRHSRQTFDPIHDGYRDVLETFLQYDTYLFAIPVYWFSMPAQLKIFIDRWSQYMRDPQLRLKDQLTGKKVYLVVTANDEPLEQITAPLVQQFDLICNFIGLELVEVIIGKGNKPGEVLEDHTALQKAAELNKKLLNRAEALRK</sequence>
<name>A0ABT9YID1_9BACI</name>
<protein>
    <submittedName>
        <fullName evidence="4">Multimeric flavodoxin WrbA</fullName>
    </submittedName>
</protein>
<dbReference type="PANTHER" id="PTHR43278:SF4">
    <property type="entry name" value="NAD(P)H-DEPENDENT FMN-CONTAINING OXIDOREDUCTASE YWQN-RELATED"/>
    <property type="match status" value="1"/>
</dbReference>
<accession>A0ABT9YID1</accession>
<dbReference type="InterPro" id="IPR029039">
    <property type="entry name" value="Flavoprotein-like_sf"/>
</dbReference>
<evidence type="ECO:0000259" key="3">
    <source>
        <dbReference type="Pfam" id="PF02525"/>
    </source>
</evidence>
<gene>
    <name evidence="4" type="ORF">J2S05_002421</name>
</gene>
<dbReference type="Gene3D" id="3.40.50.360">
    <property type="match status" value="1"/>
</dbReference>
<dbReference type="SUPFAM" id="SSF52218">
    <property type="entry name" value="Flavoproteins"/>
    <property type="match status" value="1"/>
</dbReference>
<organism evidence="4 5">
    <name type="scientific">Alkalicoccobacillus murimartini</name>
    <dbReference type="NCBI Taxonomy" id="171685"/>
    <lineage>
        <taxon>Bacteria</taxon>
        <taxon>Bacillati</taxon>
        <taxon>Bacillota</taxon>
        <taxon>Bacilli</taxon>
        <taxon>Bacillales</taxon>
        <taxon>Bacillaceae</taxon>
        <taxon>Alkalicoccobacillus</taxon>
    </lineage>
</organism>
<evidence type="ECO:0000313" key="4">
    <source>
        <dbReference type="EMBL" id="MDQ0207620.1"/>
    </source>
</evidence>
<dbReference type="PANTHER" id="PTHR43278">
    <property type="entry name" value="NAD(P)H-DEPENDENT FMN-CONTAINING OXIDOREDUCTASE YWQN-RELATED"/>
    <property type="match status" value="1"/>
</dbReference>
<dbReference type="InterPro" id="IPR051796">
    <property type="entry name" value="ISF_SsuE-like"/>
</dbReference>
<proteinExistence type="predicted"/>
<dbReference type="Proteomes" id="UP001225034">
    <property type="component" value="Unassembled WGS sequence"/>
</dbReference>
<dbReference type="InterPro" id="IPR003680">
    <property type="entry name" value="Flavodoxin_fold"/>
</dbReference>